<keyword evidence="1" id="KW-1133">Transmembrane helix</keyword>
<evidence type="ECO:0000256" key="1">
    <source>
        <dbReference type="SAM" id="Phobius"/>
    </source>
</evidence>
<dbReference type="Proteomes" id="UP000006762">
    <property type="component" value="Unassembled WGS sequence"/>
</dbReference>
<dbReference type="EMBL" id="AMRK01000008">
    <property type="protein sequence ID" value="EKE69998.1"/>
    <property type="molecule type" value="Genomic_DNA"/>
</dbReference>
<evidence type="ECO:0000313" key="2">
    <source>
        <dbReference type="EMBL" id="EKE69998.1"/>
    </source>
</evidence>
<dbReference type="STRING" id="1208323.B30_13964"/>
<name>K2J4M2_9RHOB</name>
<dbReference type="AlphaFoldDB" id="K2J4M2"/>
<accession>K2J4M2</accession>
<keyword evidence="1" id="KW-0472">Membrane</keyword>
<reference evidence="2 3" key="1">
    <citation type="submission" date="2012-09" db="EMBL/GenBank/DDBJ databases">
        <title>Celeribacter baekdonensis B30 Genome Sequencing.</title>
        <authorList>
            <person name="Wang W."/>
        </authorList>
    </citation>
    <scope>NUCLEOTIDE SEQUENCE [LARGE SCALE GENOMIC DNA]</scope>
    <source>
        <strain evidence="2 3">B30</strain>
    </source>
</reference>
<feature type="transmembrane region" description="Helical" evidence="1">
    <location>
        <begin position="33"/>
        <end position="49"/>
    </location>
</feature>
<keyword evidence="1" id="KW-0812">Transmembrane</keyword>
<evidence type="ECO:0000313" key="3">
    <source>
        <dbReference type="Proteomes" id="UP000006762"/>
    </source>
</evidence>
<protein>
    <submittedName>
        <fullName evidence="2">Uncharacterized protein</fullName>
    </submittedName>
</protein>
<dbReference type="RefSeq" id="WP_009572762.1">
    <property type="nucleotide sequence ID" value="NZ_AMRK01000008.1"/>
</dbReference>
<gene>
    <name evidence="2" type="ORF">B30_13964</name>
</gene>
<proteinExistence type="predicted"/>
<feature type="transmembrane region" description="Helical" evidence="1">
    <location>
        <begin position="135"/>
        <end position="154"/>
    </location>
</feature>
<sequence>MVKKEQEFILKQYEMMSQEVLEIHSRTDRLEQFFVAVIGAIYAFAFQKVTGLNDLIFFVPTIISFFVLVRLELLSKVRSILRVKLIEFERELGAENADGGQYQHSQKHFYGTSDAKFREAFAWEKLFLGKVSDRALLWKVSFWATGLAALVANWSTIQSLVDTLCSSGR</sequence>
<organism evidence="2 3">
    <name type="scientific">Celeribacter baekdonensis B30</name>
    <dbReference type="NCBI Taxonomy" id="1208323"/>
    <lineage>
        <taxon>Bacteria</taxon>
        <taxon>Pseudomonadati</taxon>
        <taxon>Pseudomonadota</taxon>
        <taxon>Alphaproteobacteria</taxon>
        <taxon>Rhodobacterales</taxon>
        <taxon>Roseobacteraceae</taxon>
        <taxon>Celeribacter</taxon>
    </lineage>
</organism>
<keyword evidence="3" id="KW-1185">Reference proteome</keyword>
<comment type="caution">
    <text evidence="2">The sequence shown here is derived from an EMBL/GenBank/DDBJ whole genome shotgun (WGS) entry which is preliminary data.</text>
</comment>
<feature type="transmembrane region" description="Helical" evidence="1">
    <location>
        <begin position="55"/>
        <end position="74"/>
    </location>
</feature>